<comment type="subcellular location">
    <subcellularLocation>
        <location evidence="1">Membrane</location>
        <topology evidence="1">Multi-pass membrane protein</topology>
    </subcellularLocation>
</comment>
<dbReference type="InterPro" id="IPR003663">
    <property type="entry name" value="Sugar/inositol_transpt"/>
</dbReference>
<name>A0A7N0TED5_KALFE</name>
<feature type="transmembrane region" description="Helical" evidence="10">
    <location>
        <begin position="33"/>
        <end position="62"/>
    </location>
</feature>
<evidence type="ECO:0000256" key="5">
    <source>
        <dbReference type="ARBA" id="ARBA00022692"/>
    </source>
</evidence>
<keyword evidence="7 10" id="KW-1133">Transmembrane helix</keyword>
<dbReference type="InterPro" id="IPR005828">
    <property type="entry name" value="MFS_sugar_transport-like"/>
</dbReference>
<feature type="transmembrane region" description="Helical" evidence="10">
    <location>
        <begin position="104"/>
        <end position="122"/>
    </location>
</feature>
<evidence type="ECO:0000256" key="3">
    <source>
        <dbReference type="ARBA" id="ARBA00022448"/>
    </source>
</evidence>
<dbReference type="OMA" id="EGTTIPW"/>
<dbReference type="PANTHER" id="PTHR23500:SF424">
    <property type="entry name" value="POLYOL TRANSPORTER 5"/>
    <property type="match status" value="1"/>
</dbReference>
<feature type="transmembrane region" description="Helical" evidence="10">
    <location>
        <begin position="190"/>
        <end position="213"/>
    </location>
</feature>
<evidence type="ECO:0000259" key="11">
    <source>
        <dbReference type="PROSITE" id="PS50850"/>
    </source>
</evidence>
<feature type="transmembrane region" description="Helical" evidence="10">
    <location>
        <begin position="360"/>
        <end position="382"/>
    </location>
</feature>
<evidence type="ECO:0000256" key="8">
    <source>
        <dbReference type="ARBA" id="ARBA00023136"/>
    </source>
</evidence>
<keyword evidence="6" id="KW-0769">Symport</keyword>
<dbReference type="AlphaFoldDB" id="A0A7N0TED5"/>
<evidence type="ECO:0000256" key="10">
    <source>
        <dbReference type="SAM" id="Phobius"/>
    </source>
</evidence>
<dbReference type="InterPro" id="IPR005829">
    <property type="entry name" value="Sugar_transporter_CS"/>
</dbReference>
<dbReference type="PROSITE" id="PS00217">
    <property type="entry name" value="SUGAR_TRANSPORT_2"/>
    <property type="match status" value="1"/>
</dbReference>
<dbReference type="InterPro" id="IPR020846">
    <property type="entry name" value="MFS_dom"/>
</dbReference>
<dbReference type="SUPFAM" id="SSF103473">
    <property type="entry name" value="MFS general substrate transporter"/>
    <property type="match status" value="1"/>
</dbReference>
<accession>A0A7N0TED5</accession>
<evidence type="ECO:0000256" key="1">
    <source>
        <dbReference type="ARBA" id="ARBA00004141"/>
    </source>
</evidence>
<dbReference type="InterPro" id="IPR045262">
    <property type="entry name" value="STP/PLT_plant"/>
</dbReference>
<dbReference type="InterPro" id="IPR044776">
    <property type="entry name" value="PLT1-6"/>
</dbReference>
<keyword evidence="4" id="KW-0762">Sugar transport</keyword>
<evidence type="ECO:0000313" key="13">
    <source>
        <dbReference type="Proteomes" id="UP000594263"/>
    </source>
</evidence>
<evidence type="ECO:0000256" key="9">
    <source>
        <dbReference type="RuleBase" id="RU003346"/>
    </source>
</evidence>
<dbReference type="Gramene" id="Kaladp0033s0227.1.v1.1">
    <property type="protein sequence ID" value="Kaladp0033s0227.1.v1.1"/>
    <property type="gene ID" value="Kaladp0033s0227.v1.1"/>
</dbReference>
<dbReference type="Pfam" id="PF00083">
    <property type="entry name" value="Sugar_tr"/>
    <property type="match status" value="1"/>
</dbReference>
<dbReference type="InterPro" id="IPR036259">
    <property type="entry name" value="MFS_trans_sf"/>
</dbReference>
<dbReference type="EnsemblPlants" id="Kaladp0033s0227.1.v1.1">
    <property type="protein sequence ID" value="Kaladp0033s0227.1.v1.1"/>
    <property type="gene ID" value="Kaladp0033s0227.v1.1"/>
</dbReference>
<comment type="similarity">
    <text evidence="2 9">Belongs to the major facilitator superfamily. Sugar transporter (TC 2.A.1.1) family.</text>
</comment>
<dbReference type="PROSITE" id="PS50850">
    <property type="entry name" value="MFS"/>
    <property type="match status" value="1"/>
</dbReference>
<evidence type="ECO:0000256" key="2">
    <source>
        <dbReference type="ARBA" id="ARBA00010992"/>
    </source>
</evidence>
<feature type="transmembrane region" description="Helical" evidence="10">
    <location>
        <begin position="74"/>
        <end position="92"/>
    </location>
</feature>
<evidence type="ECO:0000256" key="4">
    <source>
        <dbReference type="ARBA" id="ARBA00022597"/>
    </source>
</evidence>
<dbReference type="Proteomes" id="UP000594263">
    <property type="component" value="Unplaced"/>
</dbReference>
<evidence type="ECO:0000256" key="6">
    <source>
        <dbReference type="ARBA" id="ARBA00022847"/>
    </source>
</evidence>
<dbReference type="PANTHER" id="PTHR23500">
    <property type="entry name" value="SOLUTE CARRIER FAMILY 2, FACILITATED GLUCOSE TRANSPORTER"/>
    <property type="match status" value="1"/>
</dbReference>
<dbReference type="GO" id="GO:0005351">
    <property type="term" value="F:carbohydrate:proton symporter activity"/>
    <property type="evidence" value="ECO:0007669"/>
    <property type="project" value="InterPro"/>
</dbReference>
<feature type="transmembrane region" description="Helical" evidence="10">
    <location>
        <begin position="160"/>
        <end position="178"/>
    </location>
</feature>
<feature type="domain" description="Major facilitator superfamily (MFS) profile" evidence="11">
    <location>
        <begin position="37"/>
        <end position="485"/>
    </location>
</feature>
<dbReference type="Gene3D" id="1.20.1250.20">
    <property type="entry name" value="MFS general substrate transporter like domains"/>
    <property type="match status" value="1"/>
</dbReference>
<dbReference type="FunFam" id="1.20.1250.20:FF:000025">
    <property type="entry name" value="probable polyol transporter 4"/>
    <property type="match status" value="1"/>
</dbReference>
<evidence type="ECO:0000256" key="7">
    <source>
        <dbReference type="ARBA" id="ARBA00022989"/>
    </source>
</evidence>
<dbReference type="NCBIfam" id="TIGR00879">
    <property type="entry name" value="SP"/>
    <property type="match status" value="1"/>
</dbReference>
<dbReference type="GO" id="GO:0016020">
    <property type="term" value="C:membrane"/>
    <property type="evidence" value="ECO:0007669"/>
    <property type="project" value="UniProtKB-SubCell"/>
</dbReference>
<feature type="transmembrane region" description="Helical" evidence="10">
    <location>
        <begin position="128"/>
        <end position="148"/>
    </location>
</feature>
<dbReference type="PROSITE" id="PS00216">
    <property type="entry name" value="SUGAR_TRANSPORT_1"/>
    <property type="match status" value="1"/>
</dbReference>
<keyword evidence="5 10" id="KW-0812">Transmembrane</keyword>
<keyword evidence="8 10" id="KW-0472">Membrane</keyword>
<feature type="transmembrane region" description="Helical" evidence="10">
    <location>
        <begin position="463"/>
        <end position="481"/>
    </location>
</feature>
<evidence type="ECO:0000313" key="12">
    <source>
        <dbReference type="EnsemblPlants" id="Kaladp0033s0227.1.v1.1"/>
    </source>
</evidence>
<keyword evidence="3 9" id="KW-0813">Transport</keyword>
<keyword evidence="13" id="KW-1185">Reference proteome</keyword>
<dbReference type="CDD" id="cd17437">
    <property type="entry name" value="MFS_PLT"/>
    <property type="match status" value="1"/>
</dbReference>
<proteinExistence type="inferred from homology"/>
<feature type="transmembrane region" description="Helical" evidence="10">
    <location>
        <begin position="388"/>
        <end position="416"/>
    </location>
</feature>
<sequence length="528" mass="56975">MAADAPMSDASDQPQACFLADFDPVKKPKRNKFAFACAILASMTSILLGYDIGVMSGAIIYIKKDLHFSDVQMEILAGIINVYSLLGSFVAGRTSDRIGRRYTIVLAGAIFFGGALLMGFATNYSFLMAGRFVAGIGVGFALMIAPVYTAEVSPASTRGFLTSFPEVFINAGVLLGYISNYAFSKLPLYLGWRMMLGVGAVPSVFLALGVLAMPESPRWLVMQGRLAEARKVLDRTSDSKEEASLRLSEIKSAAGIPETCTDDTVQVSGRSSHGAGVWRELLIHPTPTVRHIVIAGIGIHFFQQVSGIDAVVLYSPRIFEKAGINSYDQQLLATVAVGFSKTIFILVSTFMLDRVGRRPLLLASVAGMIVSLFTLATGLTLIDYSSHKITWAVVLCIVATLSFVGSFSAGLGPIAWVYSSEIFPLRLRAQGASMGVAANRLLSGVISMTFLSLSSAITIGGAFYLFAGIATVSWVFFYTLLPETQGKTLEEIQELFGNLNWKRDLEKVKMEERKAGDVTREVQLGGSK</sequence>
<protein>
    <recommendedName>
        <fullName evidence="11">Major facilitator superfamily (MFS) profile domain-containing protein</fullName>
    </recommendedName>
</protein>
<reference evidence="12" key="1">
    <citation type="submission" date="2021-01" db="UniProtKB">
        <authorList>
            <consortium name="EnsemblPlants"/>
        </authorList>
    </citation>
    <scope>IDENTIFICATION</scope>
</reference>
<dbReference type="PRINTS" id="PR00171">
    <property type="entry name" value="SUGRTRNSPORT"/>
</dbReference>
<organism evidence="12 13">
    <name type="scientific">Kalanchoe fedtschenkoi</name>
    <name type="common">Lavender scallops</name>
    <name type="synonym">South American air plant</name>
    <dbReference type="NCBI Taxonomy" id="63787"/>
    <lineage>
        <taxon>Eukaryota</taxon>
        <taxon>Viridiplantae</taxon>
        <taxon>Streptophyta</taxon>
        <taxon>Embryophyta</taxon>
        <taxon>Tracheophyta</taxon>
        <taxon>Spermatophyta</taxon>
        <taxon>Magnoliopsida</taxon>
        <taxon>eudicotyledons</taxon>
        <taxon>Gunneridae</taxon>
        <taxon>Pentapetalae</taxon>
        <taxon>Saxifragales</taxon>
        <taxon>Crassulaceae</taxon>
        <taxon>Kalanchoe</taxon>
    </lineage>
</organism>